<feature type="compositionally biased region" description="Low complexity" evidence="1">
    <location>
        <begin position="871"/>
        <end position="885"/>
    </location>
</feature>
<dbReference type="InterPro" id="IPR013860">
    <property type="entry name" value="AreA_GATA"/>
</dbReference>
<feature type="compositionally biased region" description="Polar residues" evidence="1">
    <location>
        <begin position="1080"/>
        <end position="1091"/>
    </location>
</feature>
<feature type="compositionally biased region" description="Basic and acidic residues" evidence="1">
    <location>
        <begin position="949"/>
        <end position="980"/>
    </location>
</feature>
<sequence>MFRSLTGQRDHPWAFRQAFRLCLWIREACNFQAEIENSSDLVRFLSVPVCNLVFFSSLIANVPLTSSTTTASAFLAPVPILLASPSTAMANYLPVLLVSVAANSIPDDSSVSTLPRGQVDYLSHNWEEEDVWRSWRNMTRQKNEIANGVRLENASWRTWWKQRNKLGTVTPETLNWLKDSDVTWLYGPLHTAVEWTPPPKPIPDNRTSALDLSTSAHPTHKPILKHRSISELLTSDLPTSPIFSPAESDDEDNYTSYTEPMQLPTVPRAIIHPKRPPITHTKSDTHITRWGPSRSFRKESPPRIDPPSKLPATTDYSSTNLDSYFSGSNHSSDGTPSAGPGNPAASAPLKKRHISFNTFVEQCISIEKPKKGLENQYEGEDDDEEVEADDYLLRGGRYAHGRNAWGYDDGYEEDEEDSADENEEDDVSLSMWDERHGRSGVSGSDSDSYEEAAEEEEEEGDGDHVIEMRSSSHNSQRTKISPRSQSTVSTASSSSSTSTSTSLSTSTASTSSISPDRSRPKTSTRRRLSTSTASTYRPHLHSESSSGSTAHRHYRRTAPPLIRTPTGDSNSPPQPAHVTIAPIAPTILKTGPNGNYGGAGGWVEGFGDEGGSDDGLWGGHGGKWWVEKDRKREEETASEGTSTPVELVYVPPLGSNYSMRVGRVDREQHHLYARERELQRGGGKGGRGAVRLTQGDVREDHEDGFGNGDQDVYKNRTALFQVGEDDADADLASPSDNVPMGASVPTVVVRRSADVDTRRSRGDAYDYFGGPDLGEDFTARRSLSGRLGSRRSSDQLVAEAARGRNAFAGPGTSGDVERSQSRSRSRSRSRTPSPAVISPSTSTKDDAPSSGLSSRPSSDQLSAALVPMRRSASISPPSSTLLSPPQRGRPSASYQDLRAPTRGRSATRTTSTSLSDRDRSTGQHSSSIGSLSPDGIELANVAAVYGSGRLDKELERERDQSRGGGEREQSRGRDRTEKKRLSQSVSPDDVQDSLLRVSPASPVLAAPPVVAQVAASLSAPRLNFVSKAGPSSTSSASSSCSTSSSTTVVPSRESPAPTPAETTTPIPIAEVRKAEEEQRLSQPTPVNSPTIFMQLAPSSVPTSAASATPTYTTKAKSPLSVPAPHPAEPSTSYSVSPPRDEHSTPASPTSPRSTPSPTGGEATIVGKAVDLVSSAGAFLGLWQHASA</sequence>
<feature type="region of interest" description="Disordered" evidence="1">
    <location>
        <begin position="630"/>
        <end position="649"/>
    </location>
</feature>
<evidence type="ECO:0000313" key="3">
    <source>
        <dbReference type="EMBL" id="RDB23796.1"/>
    </source>
</evidence>
<feature type="region of interest" description="Disordered" evidence="1">
    <location>
        <begin position="1024"/>
        <end position="1162"/>
    </location>
</feature>
<dbReference type="Pfam" id="PF08550">
    <property type="entry name" value="GATA_AreA"/>
    <property type="match status" value="1"/>
</dbReference>
<dbReference type="InParanoid" id="A0A369JYJ6"/>
<feature type="region of interest" description="Disordered" evidence="1">
    <location>
        <begin position="397"/>
        <end position="578"/>
    </location>
</feature>
<feature type="region of interest" description="Disordered" evidence="1">
    <location>
        <begin position="270"/>
        <end position="348"/>
    </location>
</feature>
<name>A0A369JYJ6_HYPMA</name>
<gene>
    <name evidence="3" type="ORF">Hypma_008964</name>
</gene>
<dbReference type="EMBL" id="LUEZ02000046">
    <property type="protein sequence ID" value="RDB23796.1"/>
    <property type="molecule type" value="Genomic_DNA"/>
</dbReference>
<feature type="compositionally biased region" description="Polar residues" evidence="1">
    <location>
        <begin position="469"/>
        <end position="483"/>
    </location>
</feature>
<dbReference type="Proteomes" id="UP000076154">
    <property type="component" value="Unassembled WGS sequence"/>
</dbReference>
<reference evidence="3" key="1">
    <citation type="submission" date="2018-04" db="EMBL/GenBank/DDBJ databases">
        <title>Whole genome sequencing of Hypsizygus marmoreus.</title>
        <authorList>
            <person name="Choi I.-G."/>
            <person name="Min B."/>
            <person name="Kim J.-G."/>
            <person name="Kim S."/>
            <person name="Oh Y.-L."/>
            <person name="Kong W.-S."/>
            <person name="Park H."/>
            <person name="Jeong J."/>
            <person name="Song E.-S."/>
        </authorList>
    </citation>
    <scope>NUCLEOTIDE SEQUENCE [LARGE SCALE GENOMIC DNA]</scope>
    <source>
        <strain evidence="3">51987-8</strain>
    </source>
</reference>
<feature type="compositionally biased region" description="Low complexity" evidence="1">
    <location>
        <begin position="484"/>
        <end position="514"/>
    </location>
</feature>
<feature type="compositionally biased region" description="Acidic residues" evidence="1">
    <location>
        <begin position="447"/>
        <end position="461"/>
    </location>
</feature>
<feature type="compositionally biased region" description="Low complexity" evidence="1">
    <location>
        <begin position="848"/>
        <end position="863"/>
    </location>
</feature>
<protein>
    <recommendedName>
        <fullName evidence="2">Nitrogen regulatory protein areA GATA-like domain-containing protein</fullName>
    </recommendedName>
</protein>
<feature type="compositionally biased region" description="Low complexity" evidence="1">
    <location>
        <begin position="1144"/>
        <end position="1158"/>
    </location>
</feature>
<evidence type="ECO:0000259" key="2">
    <source>
        <dbReference type="Pfam" id="PF08550"/>
    </source>
</evidence>
<feature type="compositionally biased region" description="Low complexity" evidence="1">
    <location>
        <begin position="1059"/>
        <end position="1069"/>
    </location>
</feature>
<dbReference type="PANTHER" id="PTHR28051">
    <property type="entry name" value="PROTEIN MTL1-RELATED"/>
    <property type="match status" value="1"/>
</dbReference>
<feature type="compositionally biased region" description="Low complexity" evidence="1">
    <location>
        <begin position="982"/>
        <end position="994"/>
    </location>
</feature>
<dbReference type="GO" id="GO:0005773">
    <property type="term" value="C:vacuole"/>
    <property type="evidence" value="ECO:0007669"/>
    <property type="project" value="GOC"/>
</dbReference>
<feature type="domain" description="Nitrogen regulatory protein areA GATA-like" evidence="2">
    <location>
        <begin position="134"/>
        <end position="161"/>
    </location>
</feature>
<feature type="region of interest" description="Disordered" evidence="1">
    <location>
        <begin position="725"/>
        <end position="994"/>
    </location>
</feature>
<feature type="compositionally biased region" description="Low complexity" evidence="1">
    <location>
        <begin position="336"/>
        <end position="348"/>
    </location>
</feature>
<feature type="region of interest" description="Disordered" evidence="1">
    <location>
        <begin position="237"/>
        <end position="258"/>
    </location>
</feature>
<feature type="compositionally biased region" description="Low complexity" evidence="1">
    <location>
        <begin position="1031"/>
        <end position="1047"/>
    </location>
</feature>
<dbReference type="GO" id="GO:0007039">
    <property type="term" value="P:protein catabolic process in the vacuole"/>
    <property type="evidence" value="ECO:0007669"/>
    <property type="project" value="TreeGrafter"/>
</dbReference>
<dbReference type="GO" id="GO:0042149">
    <property type="term" value="P:cellular response to glucose starvation"/>
    <property type="evidence" value="ECO:0007669"/>
    <property type="project" value="TreeGrafter"/>
</dbReference>
<comment type="caution">
    <text evidence="3">The sequence shown here is derived from an EMBL/GenBank/DDBJ whole genome shotgun (WGS) entry which is preliminary data.</text>
</comment>
<dbReference type="PANTHER" id="PTHR28051:SF1">
    <property type="entry name" value="PROTEIN MTL1-RELATED"/>
    <property type="match status" value="1"/>
</dbReference>
<accession>A0A369JYJ6</accession>
<dbReference type="AlphaFoldDB" id="A0A369JYJ6"/>
<organism evidence="3 4">
    <name type="scientific">Hypsizygus marmoreus</name>
    <name type="common">White beech mushroom</name>
    <name type="synonym">Agaricus marmoreus</name>
    <dbReference type="NCBI Taxonomy" id="39966"/>
    <lineage>
        <taxon>Eukaryota</taxon>
        <taxon>Fungi</taxon>
        <taxon>Dikarya</taxon>
        <taxon>Basidiomycota</taxon>
        <taxon>Agaricomycotina</taxon>
        <taxon>Agaricomycetes</taxon>
        <taxon>Agaricomycetidae</taxon>
        <taxon>Agaricales</taxon>
        <taxon>Tricholomatineae</taxon>
        <taxon>Lyophyllaceae</taxon>
        <taxon>Hypsizygus</taxon>
    </lineage>
</organism>
<dbReference type="OrthoDB" id="5563539at2759"/>
<feature type="compositionally biased region" description="Basic and acidic residues" evidence="1">
    <location>
        <begin position="1070"/>
        <end position="1079"/>
    </location>
</feature>
<proteinExistence type="predicted"/>
<feature type="compositionally biased region" description="Low complexity" evidence="1">
    <location>
        <begin position="898"/>
        <end position="914"/>
    </location>
</feature>
<evidence type="ECO:0000313" key="4">
    <source>
        <dbReference type="Proteomes" id="UP000076154"/>
    </source>
</evidence>
<keyword evidence="4" id="KW-1185">Reference proteome</keyword>
<dbReference type="STRING" id="39966.A0A369JYJ6"/>
<feature type="compositionally biased region" description="Basic and acidic residues" evidence="1">
    <location>
        <begin position="751"/>
        <end position="764"/>
    </location>
</feature>
<evidence type="ECO:0000256" key="1">
    <source>
        <dbReference type="SAM" id="MobiDB-lite"/>
    </source>
</evidence>
<feature type="compositionally biased region" description="Acidic residues" evidence="1">
    <location>
        <begin position="409"/>
        <end position="427"/>
    </location>
</feature>
<feature type="compositionally biased region" description="Polar residues" evidence="1">
    <location>
        <begin position="314"/>
        <end position="335"/>
    </location>
</feature>
<feature type="compositionally biased region" description="Low complexity" evidence="1">
    <location>
        <begin position="1096"/>
        <end position="1118"/>
    </location>
</feature>
<dbReference type="InterPro" id="IPR052292">
    <property type="entry name" value="Glucose_repression_reg"/>
</dbReference>